<evidence type="ECO:0000256" key="9">
    <source>
        <dbReference type="SAM" id="MobiDB-lite"/>
    </source>
</evidence>
<evidence type="ECO:0000256" key="5">
    <source>
        <dbReference type="ARBA" id="ARBA00022857"/>
    </source>
</evidence>
<feature type="region of interest" description="Disordered" evidence="9">
    <location>
        <begin position="232"/>
        <end position="311"/>
    </location>
</feature>
<feature type="domain" description="4Fe-4S ferredoxin-type" evidence="10">
    <location>
        <begin position="31"/>
        <end position="60"/>
    </location>
</feature>
<dbReference type="Gene3D" id="3.30.70.20">
    <property type="match status" value="1"/>
</dbReference>
<keyword evidence="7" id="KW-0408">Iron</keyword>
<dbReference type="SUPFAM" id="SSF51971">
    <property type="entry name" value="Nucleotide-binding domain"/>
    <property type="match status" value="1"/>
</dbReference>
<evidence type="ECO:0000256" key="4">
    <source>
        <dbReference type="ARBA" id="ARBA00022827"/>
    </source>
</evidence>
<dbReference type="PROSITE" id="PS51379">
    <property type="entry name" value="4FE4S_FER_2"/>
    <property type="match status" value="2"/>
</dbReference>
<feature type="domain" description="4Fe-4S ferredoxin-type" evidence="10">
    <location>
        <begin position="68"/>
        <end position="97"/>
    </location>
</feature>
<proteinExistence type="predicted"/>
<organism evidence="11 12">
    <name type="scientific">Planotetraspora thailandica</name>
    <dbReference type="NCBI Taxonomy" id="487172"/>
    <lineage>
        <taxon>Bacteria</taxon>
        <taxon>Bacillati</taxon>
        <taxon>Actinomycetota</taxon>
        <taxon>Actinomycetes</taxon>
        <taxon>Streptosporangiales</taxon>
        <taxon>Streptosporangiaceae</taxon>
        <taxon>Planotetraspora</taxon>
    </lineage>
</organism>
<sequence>MRAGHRAIARAGPRPTDRACPPDRVTNKEYQMPYVITGGCCADASCIDVCPVDCIHPTPSERGFLDADMLFIDPDSCIECGACRPACPVDAIRPDHELSPGLLPYISLARAHFSGDRTADAGVGPVAADLPSTVKPGLRVAVVGAGAAGGYAARELLKIPGVQIDVYERNLTPYGLVRFGIAPDHPQTKLVEAVFPFTTGNPNLRLHLGVEVGRHITHAELVSFHHAVVTRPAPTERTGCRSRAGTSPSAQASSWPGTTVIRASPIARSSSPTSGSSSSATATWHWTWPGSSPAMSTGSPGPTSPIKPWRR</sequence>
<evidence type="ECO:0000256" key="8">
    <source>
        <dbReference type="ARBA" id="ARBA00023014"/>
    </source>
</evidence>
<dbReference type="Gene3D" id="3.40.50.720">
    <property type="entry name" value="NAD(P)-binding Rossmann-like Domain"/>
    <property type="match status" value="1"/>
</dbReference>
<evidence type="ECO:0000259" key="10">
    <source>
        <dbReference type="PROSITE" id="PS51379"/>
    </source>
</evidence>
<reference evidence="11" key="1">
    <citation type="submission" date="2021-01" db="EMBL/GenBank/DDBJ databases">
        <title>Whole genome shotgun sequence of Planotetraspora thailandica NBRC 104271.</title>
        <authorList>
            <person name="Komaki H."/>
            <person name="Tamura T."/>
        </authorList>
    </citation>
    <scope>NUCLEOTIDE SEQUENCE</scope>
    <source>
        <strain evidence="11">NBRC 104271</strain>
    </source>
</reference>
<dbReference type="PRINTS" id="PR00419">
    <property type="entry name" value="ADXRDTASE"/>
</dbReference>
<keyword evidence="5" id="KW-0521">NADP</keyword>
<dbReference type="InterPro" id="IPR017900">
    <property type="entry name" value="4Fe4S_Fe_S_CS"/>
</dbReference>
<keyword evidence="6" id="KW-0560">Oxidoreductase</keyword>
<comment type="caution">
    <text evidence="11">The sequence shown here is derived from an EMBL/GenBank/DDBJ whole genome shotgun (WGS) entry which is preliminary data.</text>
</comment>
<feature type="compositionally biased region" description="Polar residues" evidence="9">
    <location>
        <begin position="289"/>
        <end position="301"/>
    </location>
</feature>
<keyword evidence="2" id="KW-0285">Flavoprotein</keyword>
<dbReference type="EMBL" id="BOOR01000024">
    <property type="protein sequence ID" value="GII55062.1"/>
    <property type="molecule type" value="Genomic_DNA"/>
</dbReference>
<protein>
    <recommendedName>
        <fullName evidence="10">4Fe-4S ferredoxin-type domain-containing protein</fullName>
    </recommendedName>
</protein>
<dbReference type="PANTHER" id="PTHR48467">
    <property type="entry name" value="GLUTAMATE SYNTHASE 1 [NADH], CHLOROPLASTIC-LIKE"/>
    <property type="match status" value="1"/>
</dbReference>
<evidence type="ECO:0000256" key="2">
    <source>
        <dbReference type="ARBA" id="ARBA00022630"/>
    </source>
</evidence>
<dbReference type="InterPro" id="IPR055275">
    <property type="entry name" value="Ferredox_Rdtase"/>
</dbReference>
<dbReference type="GO" id="GO:0051536">
    <property type="term" value="F:iron-sulfur cluster binding"/>
    <property type="evidence" value="ECO:0007669"/>
    <property type="project" value="UniProtKB-KW"/>
</dbReference>
<evidence type="ECO:0000256" key="6">
    <source>
        <dbReference type="ARBA" id="ARBA00023002"/>
    </source>
</evidence>
<keyword evidence="4" id="KW-0274">FAD</keyword>
<feature type="region of interest" description="Disordered" evidence="9">
    <location>
        <begin position="1"/>
        <end position="23"/>
    </location>
</feature>
<dbReference type="Pfam" id="PF00037">
    <property type="entry name" value="Fer4"/>
    <property type="match status" value="1"/>
</dbReference>
<feature type="compositionally biased region" description="Polar residues" evidence="9">
    <location>
        <begin position="244"/>
        <end position="257"/>
    </location>
</feature>
<keyword evidence="3" id="KW-0479">Metal-binding</keyword>
<comment type="cofactor">
    <cofactor evidence="1">
        <name>FAD</name>
        <dbReference type="ChEBI" id="CHEBI:57692"/>
    </cofactor>
</comment>
<evidence type="ECO:0000256" key="1">
    <source>
        <dbReference type="ARBA" id="ARBA00001974"/>
    </source>
</evidence>
<name>A0A8J3V3U8_9ACTN</name>
<dbReference type="InterPro" id="IPR036188">
    <property type="entry name" value="FAD/NAD-bd_sf"/>
</dbReference>
<dbReference type="AlphaFoldDB" id="A0A8J3V3U8"/>
<dbReference type="GO" id="GO:0046872">
    <property type="term" value="F:metal ion binding"/>
    <property type="evidence" value="ECO:0007669"/>
    <property type="project" value="UniProtKB-KW"/>
</dbReference>
<dbReference type="Proteomes" id="UP000605992">
    <property type="component" value="Unassembled WGS sequence"/>
</dbReference>
<dbReference type="GO" id="GO:0016491">
    <property type="term" value="F:oxidoreductase activity"/>
    <property type="evidence" value="ECO:0007669"/>
    <property type="project" value="UniProtKB-KW"/>
</dbReference>
<accession>A0A8J3V3U8</accession>
<evidence type="ECO:0000313" key="11">
    <source>
        <dbReference type="EMBL" id="GII55062.1"/>
    </source>
</evidence>
<dbReference type="InterPro" id="IPR017896">
    <property type="entry name" value="4Fe4S_Fe-S-bd"/>
</dbReference>
<gene>
    <name evidence="11" type="ORF">Pth03_34510</name>
</gene>
<dbReference type="PANTHER" id="PTHR48467:SF1">
    <property type="entry name" value="GLUTAMATE SYNTHASE 1 [NADH], CHLOROPLASTIC-LIKE"/>
    <property type="match status" value="1"/>
</dbReference>
<keyword evidence="8" id="KW-0411">Iron-sulfur</keyword>
<evidence type="ECO:0000313" key="12">
    <source>
        <dbReference type="Proteomes" id="UP000605992"/>
    </source>
</evidence>
<dbReference type="SUPFAM" id="SSF54862">
    <property type="entry name" value="4Fe-4S ferredoxins"/>
    <property type="match status" value="1"/>
</dbReference>
<dbReference type="PROSITE" id="PS00198">
    <property type="entry name" value="4FE4S_FER_1"/>
    <property type="match status" value="1"/>
</dbReference>
<evidence type="ECO:0000256" key="7">
    <source>
        <dbReference type="ARBA" id="ARBA00023004"/>
    </source>
</evidence>
<dbReference type="Gene3D" id="3.50.50.60">
    <property type="entry name" value="FAD/NAD(P)-binding domain"/>
    <property type="match status" value="1"/>
</dbReference>
<keyword evidence="12" id="KW-1185">Reference proteome</keyword>
<feature type="compositionally biased region" description="Low complexity" evidence="9">
    <location>
        <begin position="261"/>
        <end position="282"/>
    </location>
</feature>
<evidence type="ECO:0000256" key="3">
    <source>
        <dbReference type="ARBA" id="ARBA00022723"/>
    </source>
</evidence>